<feature type="region of interest" description="Disordered" evidence="1">
    <location>
        <begin position="1"/>
        <end position="20"/>
    </location>
</feature>
<keyword evidence="3" id="KW-1185">Reference proteome</keyword>
<dbReference type="GeneID" id="41590626"/>
<dbReference type="EMBL" id="CP020477">
    <property type="protein sequence ID" value="ARM75781.1"/>
    <property type="molecule type" value="Genomic_DNA"/>
</dbReference>
<evidence type="ECO:0000256" key="1">
    <source>
        <dbReference type="SAM" id="MobiDB-lite"/>
    </source>
</evidence>
<reference evidence="2 3" key="1">
    <citation type="submission" date="2017-03" db="EMBL/GenBank/DDBJ databases">
        <title>Sulfur activation and transportation mechanism of thermophilic Archaea Acidianus manzaensis YN-25.</title>
        <authorList>
            <person name="Ma Y."/>
            <person name="Yang Y."/>
            <person name="Xia J."/>
        </authorList>
    </citation>
    <scope>NUCLEOTIDE SEQUENCE [LARGE SCALE GENOMIC DNA]</scope>
    <source>
        <strain evidence="2 3">YN-25</strain>
    </source>
</reference>
<evidence type="ECO:0000313" key="3">
    <source>
        <dbReference type="Proteomes" id="UP000193404"/>
    </source>
</evidence>
<dbReference type="OrthoDB" id="43304at2157"/>
<gene>
    <name evidence="2" type="ORF">B6F84_06860</name>
</gene>
<evidence type="ECO:0000313" key="2">
    <source>
        <dbReference type="EMBL" id="ARM75781.1"/>
    </source>
</evidence>
<dbReference type="Proteomes" id="UP000193404">
    <property type="component" value="Chromosome"/>
</dbReference>
<dbReference type="KEGG" id="aman:B6F84_06860"/>
<organism evidence="2 3">
    <name type="scientific">Acidianus manzaensis</name>
    <dbReference type="NCBI Taxonomy" id="282676"/>
    <lineage>
        <taxon>Archaea</taxon>
        <taxon>Thermoproteota</taxon>
        <taxon>Thermoprotei</taxon>
        <taxon>Sulfolobales</taxon>
        <taxon>Sulfolobaceae</taxon>
        <taxon>Acidianus</taxon>
    </lineage>
</organism>
<sequence length="122" mass="13614">MSKEENREKEEGEKEHKVDIKNLVSVIPPASALKNKEKAPPKEKRVKIKKKADIDEGTIIISNKLKNSMKIGNEVEISVKGKKLRLKVISQDGIGEIETWANPADMLKLGLEDNSTVTLRAL</sequence>
<dbReference type="STRING" id="282676.B6F84_06860"/>
<dbReference type="RefSeq" id="WP_148691562.1">
    <property type="nucleotide sequence ID" value="NZ_CP020477.1"/>
</dbReference>
<name>A0A1W6JZM2_9CREN</name>
<dbReference type="AlphaFoldDB" id="A0A1W6JZM2"/>
<accession>A0A1W6JZM2</accession>
<proteinExistence type="predicted"/>
<protein>
    <submittedName>
        <fullName evidence="2">Uncharacterized protein</fullName>
    </submittedName>
</protein>